<dbReference type="Pfam" id="PF00156">
    <property type="entry name" value="Pribosyltran"/>
    <property type="match status" value="1"/>
</dbReference>
<dbReference type="OrthoDB" id="5553476at2759"/>
<reference evidence="3" key="1">
    <citation type="submission" date="2021-03" db="EMBL/GenBank/DDBJ databases">
        <authorList>
            <person name="Tagirdzhanova G."/>
        </authorList>
    </citation>
    <scope>NUCLEOTIDE SEQUENCE</scope>
</reference>
<dbReference type="Gene3D" id="3.40.50.2020">
    <property type="match status" value="1"/>
</dbReference>
<proteinExistence type="predicted"/>
<feature type="domain" description="Phosphoribosyltransferase" evidence="2">
    <location>
        <begin position="385"/>
        <end position="433"/>
    </location>
</feature>
<dbReference type="InterPro" id="IPR029057">
    <property type="entry name" value="PRTase-like"/>
</dbReference>
<dbReference type="GO" id="GO:0004588">
    <property type="term" value="F:orotate phosphoribosyltransferase activity"/>
    <property type="evidence" value="ECO:0007669"/>
    <property type="project" value="TreeGrafter"/>
</dbReference>
<feature type="signal peptide" evidence="1">
    <location>
        <begin position="1"/>
        <end position="20"/>
    </location>
</feature>
<dbReference type="GO" id="GO:0006221">
    <property type="term" value="P:pyrimidine nucleotide biosynthetic process"/>
    <property type="evidence" value="ECO:0007669"/>
    <property type="project" value="TreeGrafter"/>
</dbReference>
<evidence type="ECO:0000259" key="2">
    <source>
        <dbReference type="Pfam" id="PF00156"/>
    </source>
</evidence>
<name>A0A8H3FNI1_9LECA</name>
<evidence type="ECO:0000313" key="4">
    <source>
        <dbReference type="Proteomes" id="UP000664169"/>
    </source>
</evidence>
<dbReference type="PANTHER" id="PTHR46683">
    <property type="entry name" value="OROTATE PHOSPHORIBOSYLTRANSFERASE 1-RELATED"/>
    <property type="match status" value="1"/>
</dbReference>
<dbReference type="AlphaFoldDB" id="A0A8H3FNI1"/>
<sequence>MWSSIVLLLALASQLISVVATPAQRPAQQPFKYPLSNGFPNLGPTDPAVAQIQQQAHGTLPNRASALDISSQSALVWELIAFNALFEVAFFTSLLNNLTHNGPGLVPDAAERQTVIDTITVIQAQEELNVLGANAILGGAERPPVQPCEYIFPSSTLYEALAFAITLTDLTIGTLQFASSTFGTEGDVQFLPLIGAIIGQKGERNGFFRERLGKLPTALPLLTEIGDPIFTRSFLQQTVTYPGSCPSGQQVGFPVLPSLTILTKNIQSTTKTIQYSFTNGTLPDTTNLSLAYINQLNHPIVVPLQGVGVSKNTVTFTADFPWAQNLLNGLIVATVVAGHGPFDAPGDAAAAALFGPGLIETWSPVSYSFNRKEVKDHGEGGAIVGASLRGKNVLVIDDVVTAGTAMRETMELVAREGGEVVGFVVALDRKERRPSTGEKEEGVIDEEPRSSALGQIRKEFGVPSASIITLDDLINVLKTKGEKNDRERLEDYRRKYLASD</sequence>
<dbReference type="EMBL" id="CAJPDQ010000024">
    <property type="protein sequence ID" value="CAF9926117.1"/>
    <property type="molecule type" value="Genomic_DNA"/>
</dbReference>
<dbReference type="GO" id="GO:0006207">
    <property type="term" value="P:'de novo' pyrimidine nucleobase biosynthetic process"/>
    <property type="evidence" value="ECO:0007669"/>
    <property type="project" value="TreeGrafter"/>
</dbReference>
<dbReference type="GO" id="GO:0005737">
    <property type="term" value="C:cytoplasm"/>
    <property type="evidence" value="ECO:0007669"/>
    <property type="project" value="TreeGrafter"/>
</dbReference>
<dbReference type="SUPFAM" id="SSF53271">
    <property type="entry name" value="PRTase-like"/>
    <property type="match status" value="1"/>
</dbReference>
<dbReference type="PANTHER" id="PTHR46683:SF1">
    <property type="entry name" value="OROTATE PHOSPHORIBOSYLTRANSFERASE 1-RELATED"/>
    <property type="match status" value="1"/>
</dbReference>
<keyword evidence="1" id="KW-0732">Signal</keyword>
<dbReference type="CDD" id="cd06223">
    <property type="entry name" value="PRTases_typeI"/>
    <property type="match status" value="1"/>
</dbReference>
<accession>A0A8H3FNI1</accession>
<feature type="chain" id="PRO_5034269898" description="Phosphoribosyltransferase domain-containing protein" evidence="1">
    <location>
        <begin position="21"/>
        <end position="500"/>
    </location>
</feature>
<evidence type="ECO:0000313" key="3">
    <source>
        <dbReference type="EMBL" id="CAF9926117.1"/>
    </source>
</evidence>
<keyword evidence="4" id="KW-1185">Reference proteome</keyword>
<dbReference type="GO" id="GO:0046132">
    <property type="term" value="P:pyrimidine ribonucleoside biosynthetic process"/>
    <property type="evidence" value="ECO:0007669"/>
    <property type="project" value="TreeGrafter"/>
</dbReference>
<gene>
    <name evidence="3" type="ORF">GOMPHAMPRED_004067</name>
</gene>
<dbReference type="Proteomes" id="UP000664169">
    <property type="component" value="Unassembled WGS sequence"/>
</dbReference>
<evidence type="ECO:0000256" key="1">
    <source>
        <dbReference type="SAM" id="SignalP"/>
    </source>
</evidence>
<comment type="caution">
    <text evidence="3">The sequence shown here is derived from an EMBL/GenBank/DDBJ whole genome shotgun (WGS) entry which is preliminary data.</text>
</comment>
<protein>
    <recommendedName>
        <fullName evidence="2">Phosphoribosyltransferase domain-containing protein</fullName>
    </recommendedName>
</protein>
<organism evidence="3 4">
    <name type="scientific">Gomphillus americanus</name>
    <dbReference type="NCBI Taxonomy" id="1940652"/>
    <lineage>
        <taxon>Eukaryota</taxon>
        <taxon>Fungi</taxon>
        <taxon>Dikarya</taxon>
        <taxon>Ascomycota</taxon>
        <taxon>Pezizomycotina</taxon>
        <taxon>Lecanoromycetes</taxon>
        <taxon>OSLEUM clade</taxon>
        <taxon>Ostropomycetidae</taxon>
        <taxon>Ostropales</taxon>
        <taxon>Graphidaceae</taxon>
        <taxon>Gomphilloideae</taxon>
        <taxon>Gomphillus</taxon>
    </lineage>
</organism>
<dbReference type="InterPro" id="IPR000836">
    <property type="entry name" value="PRTase_dom"/>
</dbReference>